<dbReference type="PANTHER" id="PTHR39600:SF1">
    <property type="entry name" value="PEPTIDASE INHIBITOR I78 FAMILY PROTEIN"/>
    <property type="match status" value="1"/>
</dbReference>
<feature type="compositionally biased region" description="Polar residues" evidence="1">
    <location>
        <begin position="11"/>
        <end position="35"/>
    </location>
</feature>
<dbReference type="Gene3D" id="3.30.10.10">
    <property type="entry name" value="Trypsin Inhibitor V, subunit A"/>
    <property type="match status" value="1"/>
</dbReference>
<dbReference type="EMBL" id="AVCI01000007">
    <property type="protein sequence ID" value="KFN42817.1"/>
    <property type="molecule type" value="Genomic_DNA"/>
</dbReference>
<dbReference type="Pfam" id="PF11720">
    <property type="entry name" value="Inhibitor_I78"/>
    <property type="match status" value="1"/>
</dbReference>
<evidence type="ECO:0000313" key="3">
    <source>
        <dbReference type="Proteomes" id="UP000029385"/>
    </source>
</evidence>
<keyword evidence="3" id="KW-1185">Reference proteome</keyword>
<proteinExistence type="predicted"/>
<evidence type="ECO:0000256" key="1">
    <source>
        <dbReference type="SAM" id="MobiDB-lite"/>
    </source>
</evidence>
<dbReference type="AlphaFoldDB" id="A0A091AUB1"/>
<sequence length="102" mass="10591">MFSVALGACAMSNQPNSSSATAPPNDIPTNGQSDATACDPGKAQWTLGQAASESVLNKARDDAGAKYARVLKPGQMVTMEFNATRLNLRVDDKNLVTSATCG</sequence>
<evidence type="ECO:0008006" key="4">
    <source>
        <dbReference type="Google" id="ProtNLM"/>
    </source>
</evidence>
<dbReference type="Proteomes" id="UP000029385">
    <property type="component" value="Unassembled WGS sequence"/>
</dbReference>
<feature type="region of interest" description="Disordered" evidence="1">
    <location>
        <begin position="11"/>
        <end position="40"/>
    </location>
</feature>
<comment type="caution">
    <text evidence="2">The sequence shown here is derived from an EMBL/GenBank/DDBJ whole genome shotgun (WGS) entry which is preliminary data.</text>
</comment>
<evidence type="ECO:0000313" key="2">
    <source>
        <dbReference type="EMBL" id="KFN42817.1"/>
    </source>
</evidence>
<reference evidence="2 3" key="1">
    <citation type="submission" date="2013-09" db="EMBL/GenBank/DDBJ databases">
        <title>Genome sequencing of Arenimonas oryziterrae.</title>
        <authorList>
            <person name="Chen F."/>
            <person name="Wang G."/>
        </authorList>
    </citation>
    <scope>NUCLEOTIDE SEQUENCE [LARGE SCALE GENOMIC DNA]</scope>
    <source>
        <strain evidence="2 3">YC6267</strain>
    </source>
</reference>
<dbReference type="InterPro" id="IPR021719">
    <property type="entry name" value="Prot_inh_I78"/>
</dbReference>
<dbReference type="eggNOG" id="ENOG50339MI">
    <property type="taxonomic scope" value="Bacteria"/>
</dbReference>
<organism evidence="2 3">
    <name type="scientific">Arenimonas oryziterrae DSM 21050 = YC6267</name>
    <dbReference type="NCBI Taxonomy" id="1121015"/>
    <lineage>
        <taxon>Bacteria</taxon>
        <taxon>Pseudomonadati</taxon>
        <taxon>Pseudomonadota</taxon>
        <taxon>Gammaproteobacteria</taxon>
        <taxon>Lysobacterales</taxon>
        <taxon>Lysobacteraceae</taxon>
        <taxon>Arenimonas</taxon>
    </lineage>
</organism>
<dbReference type="STRING" id="1121015.GCA_000420545_02352"/>
<protein>
    <recommendedName>
        <fullName evidence="4">Peptidase inhibitor I78 family protein</fullName>
    </recommendedName>
</protein>
<dbReference type="PANTHER" id="PTHR39600">
    <property type="entry name" value="PEPTIDASE INHIBITOR I78 FAMILY PROTEIN"/>
    <property type="match status" value="1"/>
</dbReference>
<name>A0A091AUB1_9GAMM</name>
<gene>
    <name evidence="2" type="ORF">N789_11850</name>
</gene>
<dbReference type="PATRIC" id="fig|1121015.4.peg.1843"/>
<accession>A0A091AUB1</accession>